<comment type="subcellular location">
    <subcellularLocation>
        <location evidence="7">Cell membrane</location>
        <topology evidence="7">Single-pass type II membrane protein</topology>
    </subcellularLocation>
    <text evidence="7">Localizes to the division septum where it forms a ring structure.</text>
</comment>
<feature type="transmembrane region" description="Helical" evidence="7">
    <location>
        <begin position="37"/>
        <end position="58"/>
    </location>
</feature>
<evidence type="ECO:0000256" key="7">
    <source>
        <dbReference type="HAMAP-Rule" id="MF_00910"/>
    </source>
</evidence>
<dbReference type="GO" id="GO:0032153">
    <property type="term" value="C:cell division site"/>
    <property type="evidence" value="ECO:0007669"/>
    <property type="project" value="UniProtKB-UniRule"/>
</dbReference>
<dbReference type="KEGG" id="bkw:BkAM31D_15290"/>
<keyword evidence="2 7" id="KW-0132">Cell division</keyword>
<evidence type="ECO:0000313" key="9">
    <source>
        <dbReference type="EMBL" id="ARK31100.1"/>
    </source>
</evidence>
<accession>A0A1X9MEZ4</accession>
<protein>
    <recommendedName>
        <fullName evidence="7 8">Cell division protein FtsL</fullName>
    </recommendedName>
</protein>
<dbReference type="STRING" id="199441.BkAM31D_15290"/>
<keyword evidence="4 7" id="KW-1133">Transmembrane helix</keyword>
<gene>
    <name evidence="7 9" type="primary">ftsL</name>
    <name evidence="9" type="ORF">BkAM31D_15290</name>
</gene>
<evidence type="ECO:0000256" key="3">
    <source>
        <dbReference type="ARBA" id="ARBA00022692"/>
    </source>
</evidence>
<dbReference type="NCBIfam" id="TIGR02209">
    <property type="entry name" value="ftsL_broad"/>
    <property type="match status" value="1"/>
</dbReference>
<evidence type="ECO:0000256" key="2">
    <source>
        <dbReference type="ARBA" id="ARBA00022618"/>
    </source>
</evidence>
<evidence type="ECO:0000256" key="5">
    <source>
        <dbReference type="ARBA" id="ARBA00023136"/>
    </source>
</evidence>
<evidence type="ECO:0000256" key="6">
    <source>
        <dbReference type="ARBA" id="ARBA00023306"/>
    </source>
</evidence>
<evidence type="ECO:0000256" key="8">
    <source>
        <dbReference type="NCBIfam" id="TIGR02209"/>
    </source>
</evidence>
<comment type="similarity">
    <text evidence="7">Belongs to the FtsL family.</text>
</comment>
<keyword evidence="5 7" id="KW-0472">Membrane</keyword>
<proteinExistence type="inferred from homology"/>
<dbReference type="AlphaFoldDB" id="A0A1X9MEZ4"/>
<sequence length="119" mass="13178">MSMVARKIQVQEQTQVQQKSVKRIRQVRNSVTLGERLIIGFVMIATLLVLAATVNNYASIYSVNREVSSLESAVAQQSQVNEGLSLQVVELSAPDRILHIATEQLGMSLDDNKVKIVQN</sequence>
<dbReference type="InterPro" id="IPR007060">
    <property type="entry name" value="FtsL/DivIC"/>
</dbReference>
<evidence type="ECO:0000313" key="10">
    <source>
        <dbReference type="Proteomes" id="UP000193006"/>
    </source>
</evidence>
<keyword evidence="1 7" id="KW-1003">Cell membrane</keyword>
<dbReference type="Proteomes" id="UP000193006">
    <property type="component" value="Chromosome"/>
</dbReference>
<dbReference type="HAMAP" id="MF_00910">
    <property type="entry name" value="FtsL"/>
    <property type="match status" value="1"/>
</dbReference>
<keyword evidence="6 7" id="KW-0131">Cell cycle</keyword>
<dbReference type="GO" id="GO:0043093">
    <property type="term" value="P:FtsZ-dependent cytokinesis"/>
    <property type="evidence" value="ECO:0007669"/>
    <property type="project" value="UniProtKB-UniRule"/>
</dbReference>
<organism evidence="9 10">
    <name type="scientific">Halalkalibacter krulwichiae</name>
    <dbReference type="NCBI Taxonomy" id="199441"/>
    <lineage>
        <taxon>Bacteria</taxon>
        <taxon>Bacillati</taxon>
        <taxon>Bacillota</taxon>
        <taxon>Bacilli</taxon>
        <taxon>Bacillales</taxon>
        <taxon>Bacillaceae</taxon>
        <taxon>Halalkalibacter</taxon>
    </lineage>
</organism>
<dbReference type="Pfam" id="PF04977">
    <property type="entry name" value="DivIC"/>
    <property type="match status" value="1"/>
</dbReference>
<keyword evidence="10" id="KW-1185">Reference proteome</keyword>
<dbReference type="GO" id="GO:0005886">
    <property type="term" value="C:plasma membrane"/>
    <property type="evidence" value="ECO:0007669"/>
    <property type="project" value="UniProtKB-SubCell"/>
</dbReference>
<comment type="function">
    <text evidence="7">Essential cell division protein.</text>
</comment>
<evidence type="ECO:0000256" key="1">
    <source>
        <dbReference type="ARBA" id="ARBA00022475"/>
    </source>
</evidence>
<dbReference type="InterPro" id="IPR011922">
    <property type="entry name" value="Cell_div_FtsL"/>
</dbReference>
<reference evidence="9 10" key="1">
    <citation type="submission" date="2017-04" db="EMBL/GenBank/DDBJ databases">
        <title>Bacillus krulwichiae AM31D Genome sequencing and assembly.</title>
        <authorList>
            <person name="Krulwich T.A."/>
            <person name="Anastor L."/>
            <person name="Ehrlich R."/>
            <person name="Ehrlich G.D."/>
            <person name="Janto B."/>
        </authorList>
    </citation>
    <scope>NUCLEOTIDE SEQUENCE [LARGE SCALE GENOMIC DNA]</scope>
    <source>
        <strain evidence="9 10">AM31D</strain>
    </source>
</reference>
<name>A0A1X9MEZ4_9BACI</name>
<dbReference type="EMBL" id="CP020814">
    <property type="protein sequence ID" value="ARK31100.1"/>
    <property type="molecule type" value="Genomic_DNA"/>
</dbReference>
<keyword evidence="3 7" id="KW-0812">Transmembrane</keyword>
<evidence type="ECO:0000256" key="4">
    <source>
        <dbReference type="ARBA" id="ARBA00022989"/>
    </source>
</evidence>
<dbReference type="RefSeq" id="WP_066150482.1">
    <property type="nucleotide sequence ID" value="NZ_CP020814.1"/>
</dbReference>